<feature type="transmembrane region" description="Helical" evidence="1">
    <location>
        <begin position="20"/>
        <end position="38"/>
    </location>
</feature>
<name>A0A0H3AZG0_YERPY</name>
<feature type="transmembrane region" description="Helical" evidence="1">
    <location>
        <begin position="50"/>
        <end position="71"/>
    </location>
</feature>
<dbReference type="InterPro" id="IPR006481">
    <property type="entry name" value="Phage_lambda_GpS_holin"/>
</dbReference>
<organism evidence="2">
    <name type="scientific">Yersinia pseudotuberculosis serotype O:3 (strain YPIII)</name>
    <dbReference type="NCBI Taxonomy" id="502800"/>
    <lineage>
        <taxon>Bacteria</taxon>
        <taxon>Pseudomonadati</taxon>
        <taxon>Pseudomonadota</taxon>
        <taxon>Gammaproteobacteria</taxon>
        <taxon>Enterobacterales</taxon>
        <taxon>Yersiniaceae</taxon>
        <taxon>Yersinia</taxon>
    </lineage>
</organism>
<feature type="transmembrane region" description="Helical" evidence="1">
    <location>
        <begin position="77"/>
        <end position="106"/>
    </location>
</feature>
<dbReference type="Pfam" id="PF05106">
    <property type="entry name" value="Phage_holin_3_1"/>
    <property type="match status" value="1"/>
</dbReference>
<proteinExistence type="predicted"/>
<protein>
    <recommendedName>
        <fullName evidence="3">Phage holin, lambda family</fullName>
    </recommendedName>
</protein>
<accession>A0A0H3AZG0</accession>
<evidence type="ECO:0008006" key="3">
    <source>
        <dbReference type="Google" id="ProtNLM"/>
    </source>
</evidence>
<reference evidence="2" key="1">
    <citation type="submission" date="2008-02" db="EMBL/GenBank/DDBJ databases">
        <title>Complete sequence of Yersinia pseudotuberculosis YPIII.</title>
        <authorList>
            <consortium name="US DOE Joint Genome Institute"/>
            <person name="Challacombe J.F."/>
            <person name="Bruce D."/>
            <person name="Detter J.C."/>
            <person name="Green L."/>
            <person name="Land M."/>
            <person name="Munk C."/>
            <person name="Lindler L.E."/>
            <person name="Nikolich M.P."/>
            <person name="Brettin T."/>
        </authorList>
    </citation>
    <scope>NUCLEOTIDE SEQUENCE</scope>
    <source>
        <strain evidence="2">YPIII</strain>
    </source>
</reference>
<gene>
    <name evidence="2" type="ordered locus">YPK_1215</name>
</gene>
<sequence length="126" mass="13301">MENHNLPPGSGMALLLWLKINAPTIYGVGASICLAALVTLKDGKAWRDCLYAGGICGVISLGVINSLELFGMSESNALIVGVIIGGMGVERCLAIIRMVASIVMIYQPLLSAMNSRKRVGKIQKVA</sequence>
<dbReference type="RefSeq" id="WP_012303802.1">
    <property type="nucleotide sequence ID" value="NZ_CP009792.1"/>
</dbReference>
<dbReference type="KEGG" id="ypy:YPK_1215"/>
<dbReference type="EMBL" id="CP000950">
    <property type="protein sequence ID" value="ACA67513.1"/>
    <property type="molecule type" value="Genomic_DNA"/>
</dbReference>
<evidence type="ECO:0000256" key="1">
    <source>
        <dbReference type="SAM" id="Phobius"/>
    </source>
</evidence>
<evidence type="ECO:0000313" key="2">
    <source>
        <dbReference type="EMBL" id="ACA67513.1"/>
    </source>
</evidence>
<dbReference type="PATRIC" id="fig|502800.11.peg.1849"/>
<dbReference type="AlphaFoldDB" id="A0A0H3AZG0"/>
<keyword evidence="1" id="KW-0812">Transmembrane</keyword>
<keyword evidence="1" id="KW-1133">Transmembrane helix</keyword>
<keyword evidence="1" id="KW-0472">Membrane</keyword>